<gene>
    <name evidence="1" type="ORF">EDD32_2613</name>
</gene>
<comment type="caution">
    <text evidence="1">The sequence shown here is derived from an EMBL/GenBank/DDBJ whole genome shotgun (WGS) entry which is preliminary data.</text>
</comment>
<proteinExistence type="predicted"/>
<accession>A0A3N4Z7Z5</accession>
<reference evidence="1 2" key="1">
    <citation type="submission" date="2018-11" db="EMBL/GenBank/DDBJ databases">
        <title>Sequencing the genomes of 1000 actinobacteria strains.</title>
        <authorList>
            <person name="Klenk H.-P."/>
        </authorList>
    </citation>
    <scope>NUCLEOTIDE SEQUENCE [LARGE SCALE GENOMIC DNA]</scope>
    <source>
        <strain evidence="1 2">DSM 14418</strain>
    </source>
</reference>
<keyword evidence="2" id="KW-1185">Reference proteome</keyword>
<dbReference type="AlphaFoldDB" id="A0A3N4Z7Z5"/>
<name>A0A3N4Z7Z5_9MICO</name>
<evidence type="ECO:0000313" key="1">
    <source>
        <dbReference type="EMBL" id="RPF28104.1"/>
    </source>
</evidence>
<dbReference type="EMBL" id="RKRA01000001">
    <property type="protein sequence ID" value="RPF28104.1"/>
    <property type="molecule type" value="Genomic_DNA"/>
</dbReference>
<dbReference type="Proteomes" id="UP000280726">
    <property type="component" value="Unassembled WGS sequence"/>
</dbReference>
<sequence length="174" mass="18652">MRTASGATAVQIAEYADGRQRIVRHVGSAHTEAELGVLLEQARELLANPAQGVLDLGIEPTPPVTPLAPPVREAELFHAPQAAPDRGRDGPGRVISTDSRLLFDALAEVFTALGFDTVGDAVFRDLVIARIVEPTSLLDTGRVLTDLGRVSLSSFLCRTVGVGYWLMWPARRSG</sequence>
<organism evidence="1 2">
    <name type="scientific">Georgenia muralis</name>
    <dbReference type="NCBI Taxonomy" id="154117"/>
    <lineage>
        <taxon>Bacteria</taxon>
        <taxon>Bacillati</taxon>
        <taxon>Actinomycetota</taxon>
        <taxon>Actinomycetes</taxon>
        <taxon>Micrococcales</taxon>
        <taxon>Bogoriellaceae</taxon>
        <taxon>Georgenia</taxon>
    </lineage>
</organism>
<evidence type="ECO:0000313" key="2">
    <source>
        <dbReference type="Proteomes" id="UP000280726"/>
    </source>
</evidence>
<protein>
    <submittedName>
        <fullName evidence="1">Uncharacterized protein</fullName>
    </submittedName>
</protein>